<evidence type="ECO:0000313" key="1">
    <source>
        <dbReference type="Proteomes" id="UP000887577"/>
    </source>
</evidence>
<dbReference type="AlphaFoldDB" id="A0A914Y5S4"/>
<accession>A0A914Y5S4</accession>
<name>A0A914Y5S4_9BILA</name>
<dbReference type="WBParaSite" id="PSU_v2.g15549.t1">
    <property type="protein sequence ID" value="PSU_v2.g15549.t1"/>
    <property type="gene ID" value="PSU_v2.g15549"/>
</dbReference>
<reference evidence="2" key="1">
    <citation type="submission" date="2022-11" db="UniProtKB">
        <authorList>
            <consortium name="WormBaseParasite"/>
        </authorList>
    </citation>
    <scope>IDENTIFICATION</scope>
</reference>
<protein>
    <submittedName>
        <fullName evidence="2">Uncharacterized protein</fullName>
    </submittedName>
</protein>
<proteinExistence type="predicted"/>
<sequence length="100" mass="12053">MITESTAKKISNLRNLGHLSKIILLYIPEIFNVEDFSIFIKNRINTKFMLEFDNNISEQYKNQLNDLIDTLIESRFLGRYIEYYGQDREKENIMSNRYFD</sequence>
<organism evidence="1 2">
    <name type="scientific">Panagrolaimus superbus</name>
    <dbReference type="NCBI Taxonomy" id="310955"/>
    <lineage>
        <taxon>Eukaryota</taxon>
        <taxon>Metazoa</taxon>
        <taxon>Ecdysozoa</taxon>
        <taxon>Nematoda</taxon>
        <taxon>Chromadorea</taxon>
        <taxon>Rhabditida</taxon>
        <taxon>Tylenchina</taxon>
        <taxon>Panagrolaimomorpha</taxon>
        <taxon>Panagrolaimoidea</taxon>
        <taxon>Panagrolaimidae</taxon>
        <taxon>Panagrolaimus</taxon>
    </lineage>
</organism>
<keyword evidence="1" id="KW-1185">Reference proteome</keyword>
<dbReference type="Proteomes" id="UP000887577">
    <property type="component" value="Unplaced"/>
</dbReference>
<evidence type="ECO:0000313" key="2">
    <source>
        <dbReference type="WBParaSite" id="PSU_v2.g15549.t1"/>
    </source>
</evidence>